<dbReference type="PATRIC" id="fig|1123501.6.peg.1586"/>
<evidence type="ECO:0000259" key="2">
    <source>
        <dbReference type="Pfam" id="PF13550"/>
    </source>
</evidence>
<dbReference type="Pfam" id="PF13550">
    <property type="entry name" value="Phage-tail_3"/>
    <property type="match status" value="1"/>
</dbReference>
<evidence type="ECO:0000313" key="5">
    <source>
        <dbReference type="Proteomes" id="UP000035100"/>
    </source>
</evidence>
<dbReference type="InterPro" id="IPR025195">
    <property type="entry name" value="GTA_TIM_dom"/>
</dbReference>
<sequence>MATIVLSAAGMALGGSLGGSVLGLSTAVVGRALGAAAGRAIDARLLGQGAEPVETGRVDRFRLTGASEGTPVGRVWGRMRVPGQVIWAGPFRESAETSGGGKGAPAGPRVTEYSYTVSLAIALCEGELTHVGRIWADGSEVAPDLLNLRLYHGTEDQQPDPAIEAHEGAGNVPAYRGIAYVVLDTLDLGPFGNCVPQLQFEVFRPAAIGDTAAAEDMAHLLRGVALIPGTGEYSLATTPVYLERAYGEQVAANVATASGRSDLVTSLDALQGELPNCGSVSLVVSWFGDDLRAGHCTVRPKVEQDEMDAEGMPWRVSGLTRETAGLVARVADRPVYGGTPTDQAVVEAIREMNARGLKVMFYPFILMEQLSENALPNPWTGEDGQPALPWRGRITTERAPGVAGTTDGTAAATAEVAAFFGAAASGDFAPGEDHVGYTGPDEWGLRRMILHYAHLCALAGGVDAFCIGSEMVALTQIRDDAGFPAVDAFRALLADVRTILPEAKLGYAADWSEYHGYQPPGTGDKLFHLDPLWAEPALDFIGIDNYMPLSDWRDGETHADASAGSIHDLGYLTGNVAGGEFYDWYYHSAEARDAQIRTPITDGDGEPWVWRVKDLAGWWSNPHHDRVGGVRQPQATAWAPKSKPIWFTELGCAAIDKGTNQPNKFLDPKSSESQLPYYSNGLRDDLIQVQYYRAVHRHFSDLAANPASDVYEGRMLDLSRSHAWAWDARPWPAFPARDDLWADGDNYHRGHWITGRTANRPLDSVVREICAAGGVGPVDTSRLHGLVRGYGVDDVDTARAALQPLMLAHGFDAVERDGVLAFRSRTGGPATVLEPETLVLEEGETAPFLRERASAAEVTGRVRVAHIGAGGDYGTAAVEARLPDGRAVAVSQTDLPMVLTRPEGRRIAERWLAEARLARDTLSLALPPSALEIGAGDVVAVAGTPGRWRVDRIEATEAQAIEAVRVDPETYRAHETGDEDGIPTLFVPPVPVEAVFLDLPLLTGAEVPHAPHVAFTARPWPGAVALQDSETDADYALDQTVAVPATVGTTLTPLLAAPSGLWDRGPALRVRLVRGTLASVTPDQVLAGRNAMAIGDGTTDLWEVFQFAEAELVAPGTWDLRLRLRGQAGTDGVMPDAWPAGSRVVLLNGALQQVGYPPAERDALRHYRWGPAARPIDDPTWRHRAAAFRGIGLRPYAVCHLTATEAPDGALAVRWIRRTRIGGDAWTGPDVPLGEEAESYLVRVVVDGTPVREEVTAAPSWDYPAAARAADGAAASGCRIEVAQVSALFGPGPARLIDIAPA</sequence>
<evidence type="ECO:0000313" key="4">
    <source>
        <dbReference type="EMBL" id="KIQ69927.1"/>
    </source>
</evidence>
<organism evidence="4 5">
    <name type="scientific">Wenxinia marina DSM 24838</name>
    <dbReference type="NCBI Taxonomy" id="1123501"/>
    <lineage>
        <taxon>Bacteria</taxon>
        <taxon>Pseudomonadati</taxon>
        <taxon>Pseudomonadota</taxon>
        <taxon>Alphaproteobacteria</taxon>
        <taxon>Rhodobacterales</taxon>
        <taxon>Roseobacteraceae</taxon>
        <taxon>Wenxinia</taxon>
    </lineage>
</organism>
<proteinExistence type="predicted"/>
<dbReference type="Gene3D" id="3.20.20.80">
    <property type="entry name" value="Glycosidases"/>
    <property type="match status" value="1"/>
</dbReference>
<keyword evidence="5" id="KW-1185">Reference proteome</keyword>
<dbReference type="Proteomes" id="UP000035100">
    <property type="component" value="Unassembled WGS sequence"/>
</dbReference>
<dbReference type="EMBL" id="AONG01000008">
    <property type="protein sequence ID" value="KIQ69927.1"/>
    <property type="molecule type" value="Genomic_DNA"/>
</dbReference>
<feature type="domain" description="Rcc01698-like C-terminal" evidence="3">
    <location>
        <begin position="1045"/>
        <end position="1145"/>
    </location>
</feature>
<dbReference type="eggNOG" id="COG3391">
    <property type="taxonomic scope" value="Bacteria"/>
</dbReference>
<dbReference type="InterPro" id="IPR032876">
    <property type="entry name" value="J_dom"/>
</dbReference>
<dbReference type="SUPFAM" id="SSF51445">
    <property type="entry name" value="(Trans)glycosidases"/>
    <property type="match status" value="1"/>
</dbReference>
<dbReference type="CDD" id="cd19607">
    <property type="entry name" value="GTA_TIM-barrel-like"/>
    <property type="match status" value="1"/>
</dbReference>
<dbReference type="RefSeq" id="WP_018301140.1">
    <property type="nucleotide sequence ID" value="NZ_KB902276.1"/>
</dbReference>
<dbReference type="InterPro" id="IPR017853">
    <property type="entry name" value="GH"/>
</dbReference>
<gene>
    <name evidence="4" type="ORF">Wenmar_01497</name>
</gene>
<name>A0A0D0QC84_9RHOB</name>
<feature type="domain" description="GTA TIM-barrel-like" evidence="1">
    <location>
        <begin position="443"/>
        <end position="735"/>
    </location>
</feature>
<evidence type="ECO:0000259" key="3">
    <source>
        <dbReference type="Pfam" id="PF23666"/>
    </source>
</evidence>
<feature type="domain" description="Tip attachment protein J" evidence="2">
    <location>
        <begin position="795"/>
        <end position="954"/>
    </location>
</feature>
<dbReference type="OrthoDB" id="8445115at2"/>
<dbReference type="Pfam" id="PF13547">
    <property type="entry name" value="GTA_TIM"/>
    <property type="match status" value="1"/>
</dbReference>
<dbReference type="STRING" id="1123501.Wenmar_01497"/>
<evidence type="ECO:0000259" key="1">
    <source>
        <dbReference type="Pfam" id="PF13547"/>
    </source>
</evidence>
<dbReference type="InterPro" id="IPR056490">
    <property type="entry name" value="Rcc01698_C"/>
</dbReference>
<dbReference type="Pfam" id="PF23666">
    <property type="entry name" value="Rcc01698_C"/>
    <property type="match status" value="1"/>
</dbReference>
<reference evidence="4 5" key="1">
    <citation type="submission" date="2013-01" db="EMBL/GenBank/DDBJ databases">
        <authorList>
            <person name="Fiebig A."/>
            <person name="Goeker M."/>
            <person name="Klenk H.-P.P."/>
        </authorList>
    </citation>
    <scope>NUCLEOTIDE SEQUENCE [LARGE SCALE GENOMIC DNA]</scope>
    <source>
        <strain evidence="4 5">DSM 24838</strain>
    </source>
</reference>
<comment type="caution">
    <text evidence="4">The sequence shown here is derived from an EMBL/GenBank/DDBJ whole genome shotgun (WGS) entry which is preliminary data.</text>
</comment>
<protein>
    <submittedName>
        <fullName evidence="4">Putative phage tail protein/GTA TIM-barrel-like domain protein</fullName>
    </submittedName>
</protein>
<accession>A0A0D0QC84</accession>